<dbReference type="OrthoDB" id="7447720at2"/>
<organism evidence="1 2">
    <name type="scientific">Mycoplasma mobile (strain ATCC 43663 / 163K / NCTC 11711)</name>
    <name type="common">Mesomycoplasma mobile</name>
    <dbReference type="NCBI Taxonomy" id="267748"/>
    <lineage>
        <taxon>Bacteria</taxon>
        <taxon>Bacillati</taxon>
        <taxon>Mycoplasmatota</taxon>
        <taxon>Mycoplasmoidales</taxon>
        <taxon>Metamycoplasmataceae</taxon>
        <taxon>Mesomycoplasma</taxon>
    </lineage>
</organism>
<dbReference type="InterPro" id="IPR001969">
    <property type="entry name" value="Aspartic_peptidase_AS"/>
</dbReference>
<dbReference type="GO" id="GO:0006508">
    <property type="term" value="P:proteolysis"/>
    <property type="evidence" value="ECO:0007669"/>
    <property type="project" value="InterPro"/>
</dbReference>
<reference evidence="1 2" key="1">
    <citation type="journal article" date="2004" name="Genome Res.">
        <title>The complete genome and proteome of Mycoplasma mobile.</title>
        <authorList>
            <person name="Jaffe J.D."/>
            <person name="Stange-Thomann N."/>
            <person name="Smith C."/>
            <person name="DeCaprio D."/>
            <person name="Fisher S."/>
            <person name="Butler J."/>
            <person name="Calvo S."/>
            <person name="Elkins T."/>
            <person name="FitzGerald M.G."/>
            <person name="Hafez N."/>
            <person name="Kodira C.D."/>
            <person name="Major J."/>
            <person name="Wang S."/>
            <person name="Wilkinson J."/>
            <person name="Nicol R."/>
            <person name="Nusbaum C."/>
            <person name="Birren B."/>
            <person name="Berg H.C."/>
            <person name="Church G.M."/>
        </authorList>
    </citation>
    <scope>NUCLEOTIDE SEQUENCE [LARGE SCALE GENOMIC DNA]</scope>
    <source>
        <strain evidence="2">ATCC 43663 / 163K / NCTC 11711</strain>
    </source>
</reference>
<protein>
    <submittedName>
        <fullName evidence="1">Expressed protein</fullName>
    </submittedName>
</protein>
<dbReference type="KEGG" id="mmo:MMOB0290"/>
<keyword evidence="2" id="KW-1185">Reference proteome</keyword>
<dbReference type="HOGENOM" id="CLU_1303774_0_0_14"/>
<proteinExistence type="predicted"/>
<evidence type="ECO:0000313" key="2">
    <source>
        <dbReference type="Proteomes" id="UP000009072"/>
    </source>
</evidence>
<name>Q6KIR1_MYCM1</name>
<dbReference type="RefSeq" id="WP_011264549.1">
    <property type="nucleotide sequence ID" value="NC_006908.1"/>
</dbReference>
<dbReference type="SUPFAM" id="SSF50630">
    <property type="entry name" value="Acid proteases"/>
    <property type="match status" value="1"/>
</dbReference>
<sequence length="211" mass="24334">MPNRIFQKIHENKIIIKVILVNNIDILKFWKNNSHLTEKVNDFVKGKILQRYGKLVDISQEEFFKILNEDIPLWSKWLEFLKSIEKYQKEIFALIDTGATSSAISQEIANELGLISIGKSSVQTASNRLITSKYLVSLSFLTESTLLLPSIEKNFQEKSFYTNKLVPFEQIIEVTSLENLRQSQNIDMLIGMDILKNTHFTIFSDNAMISV</sequence>
<dbReference type="PROSITE" id="PS00141">
    <property type="entry name" value="ASP_PROTEASE"/>
    <property type="match status" value="1"/>
</dbReference>
<dbReference type="GO" id="GO:0004190">
    <property type="term" value="F:aspartic-type endopeptidase activity"/>
    <property type="evidence" value="ECO:0007669"/>
    <property type="project" value="InterPro"/>
</dbReference>
<gene>
    <name evidence="1" type="ordered locus">MMOB0290</name>
</gene>
<evidence type="ECO:0000313" key="1">
    <source>
        <dbReference type="EMBL" id="AAT27515.1"/>
    </source>
</evidence>
<dbReference type="InterPro" id="IPR021109">
    <property type="entry name" value="Peptidase_aspartic_dom_sf"/>
</dbReference>
<dbReference type="AlphaFoldDB" id="Q6KIR1"/>
<dbReference type="Pfam" id="PF13650">
    <property type="entry name" value="Asp_protease_2"/>
    <property type="match status" value="1"/>
</dbReference>
<dbReference type="STRING" id="267748.MMOB0290"/>
<accession>Q6KIR1</accession>
<dbReference type="EMBL" id="AE017308">
    <property type="protein sequence ID" value="AAT27515.1"/>
    <property type="molecule type" value="Genomic_DNA"/>
</dbReference>
<dbReference type="Gene3D" id="2.40.70.10">
    <property type="entry name" value="Acid Proteases"/>
    <property type="match status" value="1"/>
</dbReference>
<dbReference type="Proteomes" id="UP000009072">
    <property type="component" value="Chromosome"/>
</dbReference>